<dbReference type="Proteomes" id="UP001500936">
    <property type="component" value="Unassembled WGS sequence"/>
</dbReference>
<organism evidence="1 2">
    <name type="scientific">Nibrella viscosa</name>
    <dbReference type="NCBI Taxonomy" id="1084524"/>
    <lineage>
        <taxon>Bacteria</taxon>
        <taxon>Pseudomonadati</taxon>
        <taxon>Bacteroidota</taxon>
        <taxon>Cytophagia</taxon>
        <taxon>Cytophagales</taxon>
        <taxon>Spirosomataceae</taxon>
        <taxon>Nibrella</taxon>
    </lineage>
</organism>
<sequence length="431" mass="49189">MVLINYLNKIAVQGQKALGQLGQYGRKLALPMGSVAKGTGTIALVLFLTGSSQPQEDLDKNYIITASLYNEHFESVNPAAESKIAAYLKNKSLSELVDNGVISRIDMRDFALPLGVHGSKKAPFSYQQGMIAMWNYKVVKNKIDVNRPALRNYLDALKLKAVERMNTDPRPMNLDTYRATVLKPVLDSIRIYHQRMLPRYSPERRAFMNIFMENFTANVLLGYNIHELIPATHFTGSQGELPVNPIFKTYYFDRLLQEGGSTFISYFPARHDTMLSFGPFQFTNIAFKDIQKNEILTRDFKVFGSVEELRTIEDHALAAVLFAYNNWERLSVRLNLNRGELLTRFNRQYYESGSEARRNFRIFVAGMTATMHHLPSRAMGILVRRIAAGESVQNLYINYLPAQDATPLRMYYRSAAEAYLYAKVHDKLFKG</sequence>
<keyword evidence="2" id="KW-1185">Reference proteome</keyword>
<comment type="caution">
    <text evidence="1">The sequence shown here is derived from an EMBL/GenBank/DDBJ whole genome shotgun (WGS) entry which is preliminary data.</text>
</comment>
<proteinExistence type="predicted"/>
<accession>A0ABP8KY31</accession>
<evidence type="ECO:0000313" key="2">
    <source>
        <dbReference type="Proteomes" id="UP001500936"/>
    </source>
</evidence>
<reference evidence="2" key="1">
    <citation type="journal article" date="2019" name="Int. J. Syst. Evol. Microbiol.">
        <title>The Global Catalogue of Microorganisms (GCM) 10K type strain sequencing project: providing services to taxonomists for standard genome sequencing and annotation.</title>
        <authorList>
            <consortium name="The Broad Institute Genomics Platform"/>
            <consortium name="The Broad Institute Genome Sequencing Center for Infectious Disease"/>
            <person name="Wu L."/>
            <person name="Ma J."/>
        </authorList>
    </citation>
    <scope>NUCLEOTIDE SEQUENCE [LARGE SCALE GENOMIC DNA]</scope>
    <source>
        <strain evidence="2">JCM 17925</strain>
    </source>
</reference>
<protein>
    <submittedName>
        <fullName evidence="1">Uncharacterized protein</fullName>
    </submittedName>
</protein>
<gene>
    <name evidence="1" type="ORF">GCM10023187_51940</name>
</gene>
<name>A0ABP8KY31_9BACT</name>
<dbReference type="RefSeq" id="WP_345270981.1">
    <property type="nucleotide sequence ID" value="NZ_BAABHB010000017.1"/>
</dbReference>
<dbReference type="EMBL" id="BAABHB010000017">
    <property type="protein sequence ID" value="GAA4418486.1"/>
    <property type="molecule type" value="Genomic_DNA"/>
</dbReference>
<evidence type="ECO:0000313" key="1">
    <source>
        <dbReference type="EMBL" id="GAA4418486.1"/>
    </source>
</evidence>